<dbReference type="EMBL" id="WMIF01000003">
    <property type="protein sequence ID" value="MTH33615.1"/>
    <property type="molecule type" value="Genomic_DNA"/>
</dbReference>
<comment type="caution">
    <text evidence="5">The sequence shown here is derived from an EMBL/GenBank/DDBJ whole genome shotgun (WGS) entry which is preliminary data.</text>
</comment>
<dbReference type="SUPFAM" id="SSF46785">
    <property type="entry name" value="Winged helix' DNA-binding domain"/>
    <property type="match status" value="1"/>
</dbReference>
<evidence type="ECO:0000313" key="5">
    <source>
        <dbReference type="EMBL" id="MTH33615.1"/>
    </source>
</evidence>
<keyword evidence="3" id="KW-0804">Transcription</keyword>
<organism evidence="5 6">
    <name type="scientific">Paracoccus limosus</name>
    <dbReference type="NCBI Taxonomy" id="913252"/>
    <lineage>
        <taxon>Bacteria</taxon>
        <taxon>Pseudomonadati</taxon>
        <taxon>Pseudomonadota</taxon>
        <taxon>Alphaproteobacteria</taxon>
        <taxon>Rhodobacterales</taxon>
        <taxon>Paracoccaceae</taxon>
        <taxon>Paracoccus</taxon>
    </lineage>
</organism>
<dbReference type="InterPro" id="IPR002577">
    <property type="entry name" value="HTH_HxlR"/>
</dbReference>
<dbReference type="GO" id="GO:0003677">
    <property type="term" value="F:DNA binding"/>
    <property type="evidence" value="ECO:0007669"/>
    <property type="project" value="UniProtKB-KW"/>
</dbReference>
<dbReference type="InterPro" id="IPR036388">
    <property type="entry name" value="WH-like_DNA-bd_sf"/>
</dbReference>
<dbReference type="PANTHER" id="PTHR33204">
    <property type="entry name" value="TRANSCRIPTIONAL REGULATOR, MARR FAMILY"/>
    <property type="match status" value="1"/>
</dbReference>
<evidence type="ECO:0000256" key="1">
    <source>
        <dbReference type="ARBA" id="ARBA00023015"/>
    </source>
</evidence>
<dbReference type="Proteomes" id="UP000442533">
    <property type="component" value="Unassembled WGS sequence"/>
</dbReference>
<dbReference type="Pfam" id="PF01638">
    <property type="entry name" value="HxlR"/>
    <property type="match status" value="1"/>
</dbReference>
<evidence type="ECO:0000313" key="6">
    <source>
        <dbReference type="Proteomes" id="UP000442533"/>
    </source>
</evidence>
<dbReference type="OrthoDB" id="9800350at2"/>
<feature type="domain" description="HTH hxlR-type" evidence="4">
    <location>
        <begin position="36"/>
        <end position="134"/>
    </location>
</feature>
<evidence type="ECO:0000256" key="3">
    <source>
        <dbReference type="ARBA" id="ARBA00023163"/>
    </source>
</evidence>
<keyword evidence="2" id="KW-0238">DNA-binding</keyword>
<evidence type="ECO:0000259" key="4">
    <source>
        <dbReference type="PROSITE" id="PS51118"/>
    </source>
</evidence>
<evidence type="ECO:0000256" key="2">
    <source>
        <dbReference type="ARBA" id="ARBA00023125"/>
    </source>
</evidence>
<gene>
    <name evidence="5" type="ORF">GL279_03295</name>
</gene>
<name>A0A844H0R6_9RHOB</name>
<dbReference type="InterPro" id="IPR036390">
    <property type="entry name" value="WH_DNA-bd_sf"/>
</dbReference>
<accession>A0A844H0R6</accession>
<keyword evidence="6" id="KW-1185">Reference proteome</keyword>
<proteinExistence type="predicted"/>
<dbReference type="PANTHER" id="PTHR33204:SF37">
    <property type="entry name" value="HTH-TYPE TRANSCRIPTIONAL REGULATOR YODB"/>
    <property type="match status" value="1"/>
</dbReference>
<sequence>MSLVSRNIRDYLRKVRTHRNVSVKNSPAPDLMAAACPSRDVLRRLTGRWGMLVLWALAEGPQRFGSLRRQVGGISERMLAQTLQGLETDGLVLRHDFGTVPPHVEYALTPLGHEAAARVDALLGWIESSLPRIAQGWNG</sequence>
<protein>
    <submittedName>
        <fullName evidence="5">Transcriptional regulator</fullName>
    </submittedName>
</protein>
<dbReference type="AlphaFoldDB" id="A0A844H0R6"/>
<dbReference type="Gene3D" id="1.10.10.10">
    <property type="entry name" value="Winged helix-like DNA-binding domain superfamily/Winged helix DNA-binding domain"/>
    <property type="match status" value="1"/>
</dbReference>
<dbReference type="PROSITE" id="PS51118">
    <property type="entry name" value="HTH_HXLR"/>
    <property type="match status" value="1"/>
</dbReference>
<keyword evidence="1" id="KW-0805">Transcription regulation</keyword>
<reference evidence="5 6" key="1">
    <citation type="submission" date="2019-11" db="EMBL/GenBank/DDBJ databases">
        <authorList>
            <person name="Dong K."/>
        </authorList>
    </citation>
    <scope>NUCLEOTIDE SEQUENCE [LARGE SCALE GENOMIC DNA]</scope>
    <source>
        <strain evidence="5 6">JCM 17370</strain>
    </source>
</reference>